<dbReference type="Gene3D" id="3.40.630.10">
    <property type="entry name" value="Zn peptidases"/>
    <property type="match status" value="1"/>
</dbReference>
<dbReference type="Pfam" id="PF01546">
    <property type="entry name" value="Peptidase_M20"/>
    <property type="match status" value="1"/>
</dbReference>
<evidence type="ECO:0000313" key="7">
    <source>
        <dbReference type="EMBL" id="GAA3024496.1"/>
    </source>
</evidence>
<dbReference type="InterPro" id="IPR011650">
    <property type="entry name" value="Peptidase_M20_dimer"/>
</dbReference>
<gene>
    <name evidence="7" type="ORF">GCM10010448_02860</name>
</gene>
<comment type="cofactor">
    <cofactor evidence="1">
        <name>Zn(2+)</name>
        <dbReference type="ChEBI" id="CHEBI:29105"/>
    </cofactor>
</comment>
<protein>
    <submittedName>
        <fullName evidence="7">M20/M25/M40 family metallo-hydrolase</fullName>
    </submittedName>
</protein>
<accession>A0ABP6KY66</accession>
<dbReference type="PIRSF" id="PIRSF036696">
    <property type="entry name" value="ACY-1"/>
    <property type="match status" value="1"/>
</dbReference>
<dbReference type="NCBIfam" id="NF005913">
    <property type="entry name" value="PRK07906.1"/>
    <property type="match status" value="1"/>
</dbReference>
<dbReference type="CDD" id="cd05675">
    <property type="entry name" value="M20_yscS_like"/>
    <property type="match status" value="1"/>
</dbReference>
<keyword evidence="5" id="KW-0862">Zinc</keyword>
<dbReference type="SUPFAM" id="SSF55031">
    <property type="entry name" value="Bacterial exopeptidase dimerisation domain"/>
    <property type="match status" value="1"/>
</dbReference>
<sequence>MTDTGTARSVTGEDEVVDLCRELIQIDTSNYGDHSGPGERRAAEYVAEKLAEVGLEPQIFESHKGRASTVARIEGEDPSRPALLIHGHTDVVPANAQDWTHHPFSGEIADGCVWGRGAVDMKDMDAMTLAVVRDRLRSGRRPPRDLVLAFLADEEAGGTYGARYLVDHHPGLFEGVTEAISEVGGFSFTVNEQRRLYLIQTAEKGMHWMKLTVAGTAGHGSMIHRDHAITELSEAVARLGRHTFPVRVTKTTRAFLDELGDALGTELDPEDMQSTLAKLGGLAKLIGASLSNTANPTMLNAGYKVNVIPGEATAHVDGRFLPGFEEEFLADLDRILGPRVRREDVHSDKAVETTFDGALVEAMQSALQAEDPAAKAIPYMLSAGTDAKSFDELGIRGFGFVPLKLPPELDFAGMFHGVDERVPVDALKFGVRVLDRFIDAS</sequence>
<dbReference type="RefSeq" id="WP_234517557.1">
    <property type="nucleotide sequence ID" value="NZ_BAAAUF010000001.1"/>
</dbReference>
<dbReference type="InterPro" id="IPR001261">
    <property type="entry name" value="ArgE/DapE_CS"/>
</dbReference>
<keyword evidence="8" id="KW-1185">Reference proteome</keyword>
<dbReference type="InterPro" id="IPR036264">
    <property type="entry name" value="Bact_exopeptidase_dim_dom"/>
</dbReference>
<dbReference type="PANTHER" id="PTHR43808">
    <property type="entry name" value="ACETYLORNITHINE DEACETYLASE"/>
    <property type="match status" value="1"/>
</dbReference>
<dbReference type="PANTHER" id="PTHR43808:SF8">
    <property type="entry name" value="PEPTIDASE M20 DIMERISATION DOMAIN-CONTAINING PROTEIN"/>
    <property type="match status" value="1"/>
</dbReference>
<dbReference type="Gene3D" id="3.30.70.360">
    <property type="match status" value="1"/>
</dbReference>
<dbReference type="SUPFAM" id="SSF53187">
    <property type="entry name" value="Zn-dependent exopeptidases"/>
    <property type="match status" value="1"/>
</dbReference>
<dbReference type="Gene3D" id="1.10.150.900">
    <property type="match status" value="1"/>
</dbReference>
<evidence type="ECO:0000259" key="6">
    <source>
        <dbReference type="Pfam" id="PF07687"/>
    </source>
</evidence>
<dbReference type="PROSITE" id="PS00758">
    <property type="entry name" value="ARGE_DAPE_CPG2_1"/>
    <property type="match status" value="1"/>
</dbReference>
<dbReference type="EMBL" id="BAAAUF010000001">
    <property type="protein sequence ID" value="GAA3024496.1"/>
    <property type="molecule type" value="Genomic_DNA"/>
</dbReference>
<dbReference type="Pfam" id="PF07687">
    <property type="entry name" value="M20_dimer"/>
    <property type="match status" value="1"/>
</dbReference>
<evidence type="ECO:0000256" key="2">
    <source>
        <dbReference type="ARBA" id="ARBA00006247"/>
    </source>
</evidence>
<evidence type="ECO:0000313" key="8">
    <source>
        <dbReference type="Proteomes" id="UP001501532"/>
    </source>
</evidence>
<name>A0ABP6KY66_9ACTN</name>
<dbReference type="Proteomes" id="UP001501532">
    <property type="component" value="Unassembled WGS sequence"/>
</dbReference>
<evidence type="ECO:0000256" key="4">
    <source>
        <dbReference type="ARBA" id="ARBA00022801"/>
    </source>
</evidence>
<organism evidence="7 8">
    <name type="scientific">Streptomyces glomeratus</name>
    <dbReference type="NCBI Taxonomy" id="284452"/>
    <lineage>
        <taxon>Bacteria</taxon>
        <taxon>Bacillati</taxon>
        <taxon>Actinomycetota</taxon>
        <taxon>Actinomycetes</taxon>
        <taxon>Kitasatosporales</taxon>
        <taxon>Streptomycetaceae</taxon>
        <taxon>Streptomyces</taxon>
    </lineage>
</organism>
<keyword evidence="4" id="KW-0378">Hydrolase</keyword>
<evidence type="ECO:0000256" key="1">
    <source>
        <dbReference type="ARBA" id="ARBA00001947"/>
    </source>
</evidence>
<dbReference type="InterPro" id="IPR050072">
    <property type="entry name" value="Peptidase_M20A"/>
</dbReference>
<evidence type="ECO:0000256" key="5">
    <source>
        <dbReference type="ARBA" id="ARBA00022833"/>
    </source>
</evidence>
<proteinExistence type="inferred from homology"/>
<reference evidence="8" key="1">
    <citation type="journal article" date="2019" name="Int. J. Syst. Evol. Microbiol.">
        <title>The Global Catalogue of Microorganisms (GCM) 10K type strain sequencing project: providing services to taxonomists for standard genome sequencing and annotation.</title>
        <authorList>
            <consortium name="The Broad Institute Genomics Platform"/>
            <consortium name="The Broad Institute Genome Sequencing Center for Infectious Disease"/>
            <person name="Wu L."/>
            <person name="Ma J."/>
        </authorList>
    </citation>
    <scope>NUCLEOTIDE SEQUENCE [LARGE SCALE GENOMIC DNA]</scope>
    <source>
        <strain evidence="8">JCM 9091</strain>
    </source>
</reference>
<feature type="domain" description="Peptidase M20 dimerisation" evidence="6">
    <location>
        <begin position="201"/>
        <end position="329"/>
    </location>
</feature>
<dbReference type="InterPro" id="IPR002933">
    <property type="entry name" value="Peptidase_M20"/>
</dbReference>
<evidence type="ECO:0000256" key="3">
    <source>
        <dbReference type="ARBA" id="ARBA00022723"/>
    </source>
</evidence>
<comment type="similarity">
    <text evidence="2">Belongs to the peptidase M20A family.</text>
</comment>
<keyword evidence="3" id="KW-0479">Metal-binding</keyword>
<comment type="caution">
    <text evidence="7">The sequence shown here is derived from an EMBL/GenBank/DDBJ whole genome shotgun (WGS) entry which is preliminary data.</text>
</comment>